<dbReference type="RefSeq" id="WP_310300299.1">
    <property type="nucleotide sequence ID" value="NZ_BAAAPS010000001.1"/>
</dbReference>
<reference evidence="7 8" key="1">
    <citation type="submission" date="2023-07" db="EMBL/GenBank/DDBJ databases">
        <title>Sequencing the genomes of 1000 actinobacteria strains.</title>
        <authorList>
            <person name="Klenk H.-P."/>
        </authorList>
    </citation>
    <scope>NUCLEOTIDE SEQUENCE [LARGE SCALE GENOMIC DNA]</scope>
    <source>
        <strain evidence="7 8">DSM 19426</strain>
    </source>
</reference>
<evidence type="ECO:0000259" key="6">
    <source>
        <dbReference type="Pfam" id="PF09339"/>
    </source>
</evidence>
<organism evidence="7 8">
    <name type="scientific">Nocardioides marmoribigeumensis</name>
    <dbReference type="NCBI Taxonomy" id="433649"/>
    <lineage>
        <taxon>Bacteria</taxon>
        <taxon>Bacillati</taxon>
        <taxon>Actinomycetota</taxon>
        <taxon>Actinomycetes</taxon>
        <taxon>Propionibacteriales</taxon>
        <taxon>Nocardioidaceae</taxon>
        <taxon>Nocardioides</taxon>
    </lineage>
</organism>
<dbReference type="PANTHER" id="PTHR34294:SF1">
    <property type="entry name" value="TRANSCRIPTIONAL REGULATOR LSRR"/>
    <property type="match status" value="1"/>
</dbReference>
<dbReference type="Proteomes" id="UP001183648">
    <property type="component" value="Unassembled WGS sequence"/>
</dbReference>
<comment type="caution">
    <text evidence="7">The sequence shown here is derived from an EMBL/GenBank/DDBJ whole genome shotgun (WGS) entry which is preliminary data.</text>
</comment>
<dbReference type="Gene3D" id="3.40.50.1360">
    <property type="match status" value="1"/>
</dbReference>
<dbReference type="PANTHER" id="PTHR34294">
    <property type="entry name" value="TRANSCRIPTIONAL REGULATOR-RELATED"/>
    <property type="match status" value="1"/>
</dbReference>
<gene>
    <name evidence="7" type="ORF">J2S63_001350</name>
</gene>
<dbReference type="Pfam" id="PF04198">
    <property type="entry name" value="Sugar-bind"/>
    <property type="match status" value="1"/>
</dbReference>
<keyword evidence="8" id="KW-1185">Reference proteome</keyword>
<evidence type="ECO:0000256" key="4">
    <source>
        <dbReference type="ARBA" id="ARBA00023163"/>
    </source>
</evidence>
<dbReference type="InterPro" id="IPR036388">
    <property type="entry name" value="WH-like_DNA-bd_sf"/>
</dbReference>
<keyword evidence="4" id="KW-0804">Transcription</keyword>
<evidence type="ECO:0000256" key="3">
    <source>
        <dbReference type="ARBA" id="ARBA00023125"/>
    </source>
</evidence>
<evidence type="ECO:0000313" key="7">
    <source>
        <dbReference type="EMBL" id="MDR7361797.1"/>
    </source>
</evidence>
<dbReference type="InterPro" id="IPR051054">
    <property type="entry name" value="SorC_transcr_regulators"/>
</dbReference>
<dbReference type="Pfam" id="PF09339">
    <property type="entry name" value="HTH_IclR"/>
    <property type="match status" value="1"/>
</dbReference>
<dbReference type="Gene3D" id="1.10.10.10">
    <property type="entry name" value="Winged helix-like DNA-binding domain superfamily/Winged helix DNA-binding domain"/>
    <property type="match status" value="1"/>
</dbReference>
<feature type="domain" description="Sugar-binding" evidence="5">
    <location>
        <begin position="76"/>
        <end position="325"/>
    </location>
</feature>
<sequence>MTTTTSATSTASTASSERLRLMAVVARLYYVHRLRQRDIAERLGLSQARVSRVLQQAVEHGFVRTDVAVPVGLLPELEEEMERRYGLQEVHVVEVPPGTTDLAPVLGRAAAGYLVEAGISGRTVGFTSWSTTLQAMASALPDLPRSGTSHVVEMLGDLGSPALQHAAARSTQRLARVLGAEPVFLRTPGVAATPDLRRRALEDPYVRRAVELLDDLDVAFVGVGPVAVHSMLTPDDNYFSDAQLVRARVAGAVGQLDQRLLDAAGEPVVTELDDLVVGATLDQVRRAGRRVVVAGGASKLEAIAAALAGGWVDVLVVDLGTAQALATRTTDPLPTVAPAV</sequence>
<dbReference type="InterPro" id="IPR036390">
    <property type="entry name" value="WH_DNA-bd_sf"/>
</dbReference>
<name>A0ABU2BT45_9ACTN</name>
<evidence type="ECO:0000313" key="8">
    <source>
        <dbReference type="Proteomes" id="UP001183648"/>
    </source>
</evidence>
<evidence type="ECO:0000256" key="1">
    <source>
        <dbReference type="ARBA" id="ARBA00010466"/>
    </source>
</evidence>
<accession>A0ABU2BT45</accession>
<comment type="similarity">
    <text evidence="1">Belongs to the SorC transcriptional regulatory family.</text>
</comment>
<dbReference type="SUPFAM" id="SSF46785">
    <property type="entry name" value="Winged helix' DNA-binding domain"/>
    <property type="match status" value="1"/>
</dbReference>
<feature type="domain" description="HTH iclR-type" evidence="6">
    <location>
        <begin position="34"/>
        <end position="66"/>
    </location>
</feature>
<proteinExistence type="inferred from homology"/>
<keyword evidence="2" id="KW-0805">Transcription regulation</keyword>
<keyword evidence="3 7" id="KW-0238">DNA-binding</keyword>
<evidence type="ECO:0000259" key="5">
    <source>
        <dbReference type="Pfam" id="PF04198"/>
    </source>
</evidence>
<dbReference type="GO" id="GO:0003677">
    <property type="term" value="F:DNA binding"/>
    <property type="evidence" value="ECO:0007669"/>
    <property type="project" value="UniProtKB-KW"/>
</dbReference>
<evidence type="ECO:0000256" key="2">
    <source>
        <dbReference type="ARBA" id="ARBA00023015"/>
    </source>
</evidence>
<dbReference type="InterPro" id="IPR005471">
    <property type="entry name" value="Tscrpt_reg_IclR_N"/>
</dbReference>
<dbReference type="InterPro" id="IPR007324">
    <property type="entry name" value="Sugar-bd_dom_put"/>
</dbReference>
<dbReference type="EMBL" id="JAVDYG010000001">
    <property type="protein sequence ID" value="MDR7361797.1"/>
    <property type="molecule type" value="Genomic_DNA"/>
</dbReference>
<dbReference type="InterPro" id="IPR037171">
    <property type="entry name" value="NagB/RpiA_transferase-like"/>
</dbReference>
<dbReference type="SUPFAM" id="SSF100950">
    <property type="entry name" value="NagB/RpiA/CoA transferase-like"/>
    <property type="match status" value="1"/>
</dbReference>
<protein>
    <submittedName>
        <fullName evidence="7">DNA-binding transcriptional regulator LsrR (DeoR family)</fullName>
    </submittedName>
</protein>